<protein>
    <recommendedName>
        <fullName evidence="3">HNH nuclease domain-containing protein</fullName>
    </recommendedName>
</protein>
<gene>
    <name evidence="1" type="ORF">RSOLAG22IIIB_10588</name>
</gene>
<accession>A0A0K6G469</accession>
<proteinExistence type="predicted"/>
<sequence>MFATPLPPPDRQFKDITVVRSAYERVLSLESQDSVCIRILGYMLIHAPDESGRLNIAQDINDCATDQDVLELGKSIFKFFAQYLLFIDITISRPSRVDHFQSQSSSLVISTPATYSEAKNNALIRDNYRCMLTGKIDAITYEQCPRLREQLGNNPPPDVGRTECWHILPQYITSDVHCNQEKQIACPAIFKVLERFGGISHFRSMPTSRSIIPLA</sequence>
<keyword evidence="2" id="KW-1185">Reference proteome</keyword>
<dbReference type="AlphaFoldDB" id="A0A0K6G469"/>
<reference evidence="1 2" key="1">
    <citation type="submission" date="2015-07" db="EMBL/GenBank/DDBJ databases">
        <authorList>
            <person name="Noorani M."/>
        </authorList>
    </citation>
    <scope>NUCLEOTIDE SEQUENCE [LARGE SCALE GENOMIC DNA]</scope>
    <source>
        <strain evidence="1">BBA 69670</strain>
    </source>
</reference>
<name>A0A0K6G469_9AGAM</name>
<dbReference type="Proteomes" id="UP000044841">
    <property type="component" value="Unassembled WGS sequence"/>
</dbReference>
<dbReference type="EMBL" id="CYGV01001353">
    <property type="protein sequence ID" value="CUA73148.1"/>
    <property type="molecule type" value="Genomic_DNA"/>
</dbReference>
<organism evidence="1 2">
    <name type="scientific">Rhizoctonia solani</name>
    <dbReference type="NCBI Taxonomy" id="456999"/>
    <lineage>
        <taxon>Eukaryota</taxon>
        <taxon>Fungi</taxon>
        <taxon>Dikarya</taxon>
        <taxon>Basidiomycota</taxon>
        <taxon>Agaricomycotina</taxon>
        <taxon>Agaricomycetes</taxon>
        <taxon>Cantharellales</taxon>
        <taxon>Ceratobasidiaceae</taxon>
        <taxon>Rhizoctonia</taxon>
    </lineage>
</organism>
<evidence type="ECO:0000313" key="2">
    <source>
        <dbReference type="Proteomes" id="UP000044841"/>
    </source>
</evidence>
<evidence type="ECO:0008006" key="3">
    <source>
        <dbReference type="Google" id="ProtNLM"/>
    </source>
</evidence>
<evidence type="ECO:0000313" key="1">
    <source>
        <dbReference type="EMBL" id="CUA73148.1"/>
    </source>
</evidence>